<dbReference type="PANTHER" id="PTHR13844">
    <property type="entry name" value="SWI/SNF-RELATED MATRIX-ASSOCIATED ACTIN-DEPENDENT REGULATOR OF CHROMATIN SUBFAMILY D"/>
    <property type="match status" value="1"/>
</dbReference>
<accession>A0A6C0KMH6</accession>
<proteinExistence type="predicted"/>
<dbReference type="InterPro" id="IPR019835">
    <property type="entry name" value="SWIB_domain"/>
</dbReference>
<evidence type="ECO:0000259" key="2">
    <source>
        <dbReference type="PROSITE" id="PS51925"/>
    </source>
</evidence>
<dbReference type="Gene3D" id="1.10.245.10">
    <property type="entry name" value="SWIB/MDM2 domain"/>
    <property type="match status" value="1"/>
</dbReference>
<dbReference type="SMART" id="SM00151">
    <property type="entry name" value="SWIB"/>
    <property type="match status" value="1"/>
</dbReference>
<organism evidence="3">
    <name type="scientific">viral metagenome</name>
    <dbReference type="NCBI Taxonomy" id="1070528"/>
    <lineage>
        <taxon>unclassified sequences</taxon>
        <taxon>metagenomes</taxon>
        <taxon>organismal metagenomes</taxon>
    </lineage>
</organism>
<dbReference type="CDD" id="cd10567">
    <property type="entry name" value="SWIB-MDM2_like"/>
    <property type="match status" value="1"/>
</dbReference>
<dbReference type="InterPro" id="IPR003121">
    <property type="entry name" value="SWIB_MDM2_domain"/>
</dbReference>
<feature type="compositionally biased region" description="Low complexity" evidence="1">
    <location>
        <begin position="1"/>
        <end position="11"/>
    </location>
</feature>
<name>A0A6C0KMH6_9ZZZZ</name>
<dbReference type="AlphaFoldDB" id="A0A6C0KMH6"/>
<feature type="domain" description="DM2" evidence="2">
    <location>
        <begin position="116"/>
        <end position="199"/>
    </location>
</feature>
<dbReference type="PROSITE" id="PS51925">
    <property type="entry name" value="SWIB_MDM2"/>
    <property type="match status" value="1"/>
</dbReference>
<dbReference type="Pfam" id="PF02201">
    <property type="entry name" value="SWIB"/>
    <property type="match status" value="1"/>
</dbReference>
<dbReference type="EMBL" id="MN740920">
    <property type="protein sequence ID" value="QHU17957.1"/>
    <property type="molecule type" value="Genomic_DNA"/>
</dbReference>
<reference evidence="3" key="1">
    <citation type="journal article" date="2020" name="Nature">
        <title>Giant virus diversity and host interactions through global metagenomics.</title>
        <authorList>
            <person name="Schulz F."/>
            <person name="Roux S."/>
            <person name="Paez-Espino D."/>
            <person name="Jungbluth S."/>
            <person name="Walsh D.A."/>
            <person name="Denef V.J."/>
            <person name="McMahon K.D."/>
            <person name="Konstantinidis K.T."/>
            <person name="Eloe-Fadrosh E.A."/>
            <person name="Kyrpides N.C."/>
            <person name="Woyke T."/>
        </authorList>
    </citation>
    <scope>NUCLEOTIDE SEQUENCE</scope>
    <source>
        <strain evidence="3">GVMAG-S-3300012919-55</strain>
    </source>
</reference>
<sequence length="200" mass="21829">MTAASKTSNSKKPTKSVQKKSKTKSSSTPAPVPAPVVPAVVPETVANVEVQEVSIENSMSELLGSFSESIQGLTLSLNKLKSDFKLLEKQVLKEARTMDKANAKRNKNKGTRAPSGFVKPTGISKELAKFLGKPADTKIARTDVTKLITAYVKDHDLQDKSNGRRILPDAKLASLLGSKSNDEVTYFNLQKFMKPHFIKE</sequence>
<evidence type="ECO:0000313" key="3">
    <source>
        <dbReference type="EMBL" id="QHU17957.1"/>
    </source>
</evidence>
<dbReference type="SUPFAM" id="SSF47592">
    <property type="entry name" value="SWIB/MDM2 domain"/>
    <property type="match status" value="1"/>
</dbReference>
<protein>
    <recommendedName>
        <fullName evidence="2">DM2 domain-containing protein</fullName>
    </recommendedName>
</protein>
<dbReference type="InterPro" id="IPR036885">
    <property type="entry name" value="SWIB_MDM2_dom_sf"/>
</dbReference>
<feature type="compositionally biased region" description="Basic residues" evidence="1">
    <location>
        <begin position="12"/>
        <end position="23"/>
    </location>
</feature>
<evidence type="ECO:0000256" key="1">
    <source>
        <dbReference type="SAM" id="MobiDB-lite"/>
    </source>
</evidence>
<feature type="region of interest" description="Disordered" evidence="1">
    <location>
        <begin position="1"/>
        <end position="36"/>
    </location>
</feature>